<dbReference type="CDD" id="cd00118">
    <property type="entry name" value="LysM"/>
    <property type="match status" value="4"/>
</dbReference>
<name>A0ABY8EDR6_9FIRM</name>
<feature type="domain" description="LysM" evidence="1">
    <location>
        <begin position="101"/>
        <end position="144"/>
    </location>
</feature>
<gene>
    <name evidence="2" type="ORF">P4S50_03095</name>
</gene>
<dbReference type="Pfam" id="PF01476">
    <property type="entry name" value="LysM"/>
    <property type="match status" value="4"/>
</dbReference>
<feature type="domain" description="LysM" evidence="1">
    <location>
        <begin position="201"/>
        <end position="244"/>
    </location>
</feature>
<dbReference type="PANTHER" id="PTHR33734">
    <property type="entry name" value="LYSM DOMAIN-CONTAINING GPI-ANCHORED PROTEIN 2"/>
    <property type="match status" value="1"/>
</dbReference>
<dbReference type="RefSeq" id="WP_277733039.1">
    <property type="nucleotide sequence ID" value="NZ_CP120733.1"/>
</dbReference>
<organism evidence="2 3">
    <name type="scientific">Tepidibacter hydrothermalis</name>
    <dbReference type="NCBI Taxonomy" id="3036126"/>
    <lineage>
        <taxon>Bacteria</taxon>
        <taxon>Bacillati</taxon>
        <taxon>Bacillota</taxon>
        <taxon>Clostridia</taxon>
        <taxon>Peptostreptococcales</taxon>
        <taxon>Peptostreptococcaceae</taxon>
        <taxon>Tepidibacter</taxon>
    </lineage>
</organism>
<dbReference type="Gene3D" id="3.10.350.10">
    <property type="entry name" value="LysM domain"/>
    <property type="match status" value="4"/>
</dbReference>
<feature type="domain" description="LysM" evidence="1">
    <location>
        <begin position="148"/>
        <end position="191"/>
    </location>
</feature>
<dbReference type="Proteomes" id="UP001222800">
    <property type="component" value="Chromosome"/>
</dbReference>
<proteinExistence type="predicted"/>
<evidence type="ECO:0000313" key="2">
    <source>
        <dbReference type="EMBL" id="WFD11076.1"/>
    </source>
</evidence>
<protein>
    <submittedName>
        <fullName evidence="2">LysM peptidoglycan-binding domain-containing protein</fullName>
    </submittedName>
</protein>
<dbReference type="PROSITE" id="PS51782">
    <property type="entry name" value="LYSM"/>
    <property type="match status" value="4"/>
</dbReference>
<keyword evidence="3" id="KW-1185">Reference proteome</keyword>
<reference evidence="2 3" key="1">
    <citation type="submission" date="2023-03" db="EMBL/GenBank/DDBJ databases">
        <title>Complete genome sequence of Tepidibacter sp. SWIR-1, isolated from a deep-sea hydrothermal vent.</title>
        <authorList>
            <person name="Li X."/>
        </authorList>
    </citation>
    <scope>NUCLEOTIDE SEQUENCE [LARGE SCALE GENOMIC DNA]</scope>
    <source>
        <strain evidence="2 3">SWIR-1</strain>
    </source>
</reference>
<evidence type="ECO:0000259" key="1">
    <source>
        <dbReference type="PROSITE" id="PS51782"/>
    </source>
</evidence>
<dbReference type="PANTHER" id="PTHR33734:SF22">
    <property type="entry name" value="MEMBRANE-BOUND LYTIC MUREIN TRANSGLYCOSYLASE D"/>
    <property type="match status" value="1"/>
</dbReference>
<dbReference type="InterPro" id="IPR018392">
    <property type="entry name" value="LysM"/>
</dbReference>
<dbReference type="SMART" id="SM00257">
    <property type="entry name" value="LysM"/>
    <property type="match status" value="4"/>
</dbReference>
<dbReference type="InterPro" id="IPR036779">
    <property type="entry name" value="LysM_dom_sf"/>
</dbReference>
<feature type="domain" description="LysM" evidence="1">
    <location>
        <begin position="258"/>
        <end position="302"/>
    </location>
</feature>
<accession>A0ABY8EDR6</accession>
<dbReference type="SUPFAM" id="SSF54106">
    <property type="entry name" value="LysM domain"/>
    <property type="match status" value="4"/>
</dbReference>
<evidence type="ECO:0000313" key="3">
    <source>
        <dbReference type="Proteomes" id="UP001222800"/>
    </source>
</evidence>
<dbReference type="EMBL" id="CP120733">
    <property type="protein sequence ID" value="WFD11076.1"/>
    <property type="molecule type" value="Genomic_DNA"/>
</dbReference>
<sequence>MIKIELIKNYKLKQENGEYLLVIYLNNINTEFADELDKIKENNNPQFIDKVHEYIKTQFPNLKIAICKVMLGSMLVTSFSVPNTEVFAATDQATTSQTSFIDYKVQSGDSLWSIANKFNVTISEIKSLNNLTSDTIYIDQNLKIPSNNVYLVKSGDTLYKLAMTYNTTVDKIKKDNNLTTDNIYIGQKLIINQETKSVDTTKYTVKKGDTLWKISQMFNVSVSSLKSINNLSSDTIYEGQTIYLKGNVETKESTITYETHTVKSGETTWSISIDYGIPMQELLDVNGLTQNSQLSIGQELTIPVHNIAVKETMGSQYGEYLDWWTEAQYIIAINDVAKVTDIETGKTFMVKRTIGANHADCEPLTSNDTAIAKQIWGGYSWNTRAILVEVDGRKIAGSMSFMPHSVQYIYDNNFEGHFDIHFLNSTRHKDGLVDENHQEKIRIAAGLK</sequence>